<evidence type="ECO:0000256" key="5">
    <source>
        <dbReference type="ARBA" id="ARBA00022692"/>
    </source>
</evidence>
<evidence type="ECO:0000256" key="1">
    <source>
        <dbReference type="ARBA" id="ARBA00004651"/>
    </source>
</evidence>
<evidence type="ECO:0000256" key="3">
    <source>
        <dbReference type="ARBA" id="ARBA00022448"/>
    </source>
</evidence>
<gene>
    <name evidence="9" type="ORF">BA062_12770</name>
</gene>
<comment type="subcellular location">
    <subcellularLocation>
        <location evidence="1 8">Cell membrane</location>
        <topology evidence="1 8">Multi-pass membrane protein</topology>
    </subcellularLocation>
</comment>
<evidence type="ECO:0000256" key="8">
    <source>
        <dbReference type="RuleBase" id="RU363041"/>
    </source>
</evidence>
<keyword evidence="10" id="KW-1185">Reference proteome</keyword>
<keyword evidence="4 8" id="KW-1003">Cell membrane</keyword>
<evidence type="ECO:0000256" key="2">
    <source>
        <dbReference type="ARBA" id="ARBA00009142"/>
    </source>
</evidence>
<dbReference type="PANTHER" id="PTHR30269">
    <property type="entry name" value="TRANSMEMBRANE PROTEIN YFCA"/>
    <property type="match status" value="1"/>
</dbReference>
<dbReference type="EMBL" id="MASU01000005">
    <property type="protein sequence ID" value="PXY36286.1"/>
    <property type="molecule type" value="Genomic_DNA"/>
</dbReference>
<evidence type="ECO:0000313" key="10">
    <source>
        <dbReference type="Proteomes" id="UP000247892"/>
    </source>
</evidence>
<feature type="transmembrane region" description="Helical" evidence="8">
    <location>
        <begin position="94"/>
        <end position="112"/>
    </location>
</feature>
<dbReference type="PANTHER" id="PTHR30269:SF37">
    <property type="entry name" value="MEMBRANE TRANSPORTER PROTEIN"/>
    <property type="match status" value="1"/>
</dbReference>
<keyword evidence="5 8" id="KW-0812">Transmembrane</keyword>
<dbReference type="InterPro" id="IPR002781">
    <property type="entry name" value="TM_pro_TauE-like"/>
</dbReference>
<keyword evidence="6 8" id="KW-1133">Transmembrane helix</keyword>
<accession>A0A318LNZ9</accession>
<comment type="caution">
    <text evidence="9">The sequence shown here is derived from an EMBL/GenBank/DDBJ whole genome shotgun (WGS) entry which is preliminary data.</text>
</comment>
<comment type="similarity">
    <text evidence="2 8">Belongs to the 4-toluene sulfonate uptake permease (TSUP) (TC 2.A.102) family.</text>
</comment>
<evidence type="ECO:0000256" key="7">
    <source>
        <dbReference type="ARBA" id="ARBA00023136"/>
    </source>
</evidence>
<dbReference type="AlphaFoldDB" id="A0A318LNZ9"/>
<evidence type="ECO:0000313" key="9">
    <source>
        <dbReference type="EMBL" id="PXY36286.1"/>
    </source>
</evidence>
<feature type="transmembrane region" description="Helical" evidence="8">
    <location>
        <begin position="185"/>
        <end position="203"/>
    </location>
</feature>
<keyword evidence="3" id="KW-0813">Transport</keyword>
<dbReference type="GO" id="GO:0005886">
    <property type="term" value="C:plasma membrane"/>
    <property type="evidence" value="ECO:0007669"/>
    <property type="project" value="UniProtKB-SubCell"/>
</dbReference>
<reference evidence="9 10" key="1">
    <citation type="submission" date="2016-07" db="EMBL/GenBank/DDBJ databases">
        <title>Draft genome sequence of Prauserella sp. YIM 121212, isolated from alkaline soil.</title>
        <authorList>
            <person name="Ruckert C."/>
            <person name="Albersmeier A."/>
            <person name="Jiang C.-L."/>
            <person name="Jiang Y."/>
            <person name="Kalinowski J."/>
            <person name="Schneider O."/>
            <person name="Winkler A."/>
            <person name="Zotchev S.B."/>
        </authorList>
    </citation>
    <scope>NUCLEOTIDE SEQUENCE [LARGE SCALE GENOMIC DNA]</scope>
    <source>
        <strain evidence="9 10">YIM 121212</strain>
    </source>
</reference>
<protein>
    <recommendedName>
        <fullName evidence="8">Probable membrane transporter protein</fullName>
    </recommendedName>
</protein>
<dbReference type="InterPro" id="IPR052017">
    <property type="entry name" value="TSUP"/>
</dbReference>
<feature type="transmembrane region" description="Helical" evidence="8">
    <location>
        <begin position="124"/>
        <end position="147"/>
    </location>
</feature>
<organism evidence="9 10">
    <name type="scientific">Prauserella flavalba</name>
    <dbReference type="NCBI Taxonomy" id="1477506"/>
    <lineage>
        <taxon>Bacteria</taxon>
        <taxon>Bacillati</taxon>
        <taxon>Actinomycetota</taxon>
        <taxon>Actinomycetes</taxon>
        <taxon>Pseudonocardiales</taxon>
        <taxon>Pseudonocardiaceae</taxon>
        <taxon>Prauserella</taxon>
    </lineage>
</organism>
<evidence type="ECO:0000256" key="4">
    <source>
        <dbReference type="ARBA" id="ARBA00022475"/>
    </source>
</evidence>
<evidence type="ECO:0000256" key="6">
    <source>
        <dbReference type="ARBA" id="ARBA00022989"/>
    </source>
</evidence>
<dbReference type="RefSeq" id="WP_110336296.1">
    <property type="nucleotide sequence ID" value="NZ_JBHVKT010000001.1"/>
</dbReference>
<feature type="transmembrane region" description="Helical" evidence="8">
    <location>
        <begin position="70"/>
        <end position="88"/>
    </location>
</feature>
<name>A0A318LNZ9_9PSEU</name>
<dbReference type="OrthoDB" id="3872971at2"/>
<feature type="transmembrane region" description="Helical" evidence="8">
    <location>
        <begin position="215"/>
        <end position="237"/>
    </location>
</feature>
<keyword evidence="7 8" id="KW-0472">Membrane</keyword>
<dbReference type="Pfam" id="PF01925">
    <property type="entry name" value="TauE"/>
    <property type="match status" value="1"/>
</dbReference>
<dbReference type="Proteomes" id="UP000247892">
    <property type="component" value="Unassembled WGS sequence"/>
</dbReference>
<proteinExistence type="inferred from homology"/>
<sequence>MLQLLLASAGVLFGAATQRTTGLGFALVATPFLVLVLGPQTGVTLGNLLSASLCALVLTRTWRHLDVRRAALLAVPALVVIPFGAYVVRTLPQSMLLVLVGGLAVVAMLLVAGSERAAVLRGRVGAVVAGALSGFMNVTAGLGGPMITVHALSERWEPARFVATAQAYLLVVNCASLAAKGLPAIPLWTLAAAVVILLLGAVLGERVANRIDRRVAHRLVVVVALLGGLAAIVRGLLTAGD</sequence>